<comment type="caution">
    <text evidence="3">The sequence shown here is derived from an EMBL/GenBank/DDBJ whole genome shotgun (WGS) entry which is preliminary data.</text>
</comment>
<evidence type="ECO:0000313" key="4">
    <source>
        <dbReference type="Proteomes" id="UP001151518"/>
    </source>
</evidence>
<feature type="coiled-coil region" evidence="1">
    <location>
        <begin position="121"/>
        <end position="148"/>
    </location>
</feature>
<evidence type="ECO:0000256" key="1">
    <source>
        <dbReference type="SAM" id="Coils"/>
    </source>
</evidence>
<keyword evidence="1" id="KW-0175">Coiled coil</keyword>
<dbReference type="OrthoDB" id="5588062at2759"/>
<dbReference type="AlphaFoldDB" id="A0A9W8KY98"/>
<organism evidence="3 4">
    <name type="scientific">Coemansia spiralis</name>
    <dbReference type="NCBI Taxonomy" id="417178"/>
    <lineage>
        <taxon>Eukaryota</taxon>
        <taxon>Fungi</taxon>
        <taxon>Fungi incertae sedis</taxon>
        <taxon>Zoopagomycota</taxon>
        <taxon>Kickxellomycotina</taxon>
        <taxon>Kickxellomycetes</taxon>
        <taxon>Kickxellales</taxon>
        <taxon>Kickxellaceae</taxon>
        <taxon>Coemansia</taxon>
    </lineage>
</organism>
<reference evidence="3" key="1">
    <citation type="submission" date="2022-07" db="EMBL/GenBank/DDBJ databases">
        <title>Phylogenomic reconstructions and comparative analyses of Kickxellomycotina fungi.</title>
        <authorList>
            <person name="Reynolds N.K."/>
            <person name="Stajich J.E."/>
            <person name="Barry K."/>
            <person name="Grigoriev I.V."/>
            <person name="Crous P."/>
            <person name="Smith M.E."/>
        </authorList>
    </citation>
    <scope>NUCLEOTIDE SEQUENCE</scope>
    <source>
        <strain evidence="3">NRRL 3115</strain>
    </source>
</reference>
<sequence>MLSQWHHKSSSSSSGSQHATEDTPDTVIDTLARALDYARTREEKASIQLAAELRRHQLHEQTTFAAAQRGLQTQLYQALEAHERSLETLQRDQAKEKPKRPSLLFMRKSNVDSVEFSQMMVVDAESRVAGLQMELQKAELEYRQSVDRRITEFRLAFVACEKVLQRMGGETQMGYFLESTQPLPQPPLPPADCPFTVTIDDTRQAQQSEVQGHQIPPIQPPTLGDPTARAKALVLGPLRTTVCTALRTVYNLQADIVEGGLGFGADAYLKADHLVLPIAVGAQQESSTLVSAVKRLVQLISTEPRACNAGALVSVDRVVLVNRVVAQVARARPVETSGAAAALVCFVAELVFNPKHRKVLAPPKLY</sequence>
<dbReference type="Proteomes" id="UP001151518">
    <property type="component" value="Unassembled WGS sequence"/>
</dbReference>
<evidence type="ECO:0000256" key="2">
    <source>
        <dbReference type="SAM" id="MobiDB-lite"/>
    </source>
</evidence>
<evidence type="ECO:0000313" key="3">
    <source>
        <dbReference type="EMBL" id="KAJ2676507.1"/>
    </source>
</evidence>
<protein>
    <submittedName>
        <fullName evidence="3">Uncharacterized protein</fullName>
    </submittedName>
</protein>
<proteinExistence type="predicted"/>
<feature type="region of interest" description="Disordered" evidence="2">
    <location>
        <begin position="1"/>
        <end position="25"/>
    </location>
</feature>
<gene>
    <name evidence="3" type="ORF">GGI25_003542</name>
</gene>
<dbReference type="EMBL" id="JANBTW010000039">
    <property type="protein sequence ID" value="KAJ2676507.1"/>
    <property type="molecule type" value="Genomic_DNA"/>
</dbReference>
<name>A0A9W8KY98_9FUNG</name>
<accession>A0A9W8KY98</accession>